<dbReference type="Proteomes" id="UP001289645">
    <property type="component" value="Unassembled WGS sequence"/>
</dbReference>
<reference evidence="1 2" key="1">
    <citation type="journal article" date="2021" name="Chemosphere">
        <title>Bioballs carrying a syntrophic Rhodococcus and Mycolicibacterium consortium for simultaneous sorption and biodegradation of fuel oil in contaminated freshwater.</title>
        <authorList>
            <person name="Naloka K."/>
            <person name="Polrit D."/>
            <person name="Muangchinda C."/>
            <person name="Thoetkiattikul H."/>
            <person name="Pinyakong O."/>
        </authorList>
    </citation>
    <scope>NUCLEOTIDE SEQUENCE [LARGE SCALE GENOMIC DNA]</scope>
    <source>
        <strain evidence="1 2">J101</strain>
    </source>
</reference>
<keyword evidence="2" id="KW-1185">Reference proteome</keyword>
<evidence type="ECO:0000313" key="1">
    <source>
        <dbReference type="EMBL" id="MDZ5086569.1"/>
    </source>
</evidence>
<accession>A0ACC6MHV4</accession>
<name>A0ACC6MHV4_MYCPF</name>
<dbReference type="EMBL" id="JAOXLN010000014">
    <property type="protein sequence ID" value="MDZ5086569.1"/>
    <property type="molecule type" value="Genomic_DNA"/>
</dbReference>
<comment type="caution">
    <text evidence="1">The sequence shown here is derived from an EMBL/GenBank/DDBJ whole genome shotgun (WGS) entry which is preliminary data.</text>
</comment>
<keyword evidence="1" id="KW-0378">Hydrolase</keyword>
<proteinExistence type="predicted"/>
<sequence length="306" mass="33155">MTPESPAQPLTLTLPHLDVAALSWGPPDGRLVLCLHGFPDSAWGWQGMAPLLAEQGLRVVAPFSRGYAPTGPAPDGDYHIGALMYDALAVYRELGAPSDAVLIGHDWGAFTTSALAAYPDSPFAEHITMAVPPVGAINRSRGALTRQLRMAPRQLRNSWYILFFQLPGLPERLLPRIIPRLWRDWGPPGFPTDAELDAALAALPSAAHRRAAVGYYRAMVRPSRPTARYADLHSYRFAVPRVPILHLQGAQDGAMIADYAATLGDVLPAGSQVHTLPTAGHFLQIEEPQAAAEAVLRYLGDRSDAR</sequence>
<protein>
    <submittedName>
        <fullName evidence="1">Alpha/beta fold hydrolase</fullName>
    </submittedName>
</protein>
<organism evidence="1 2">
    <name type="scientific">Mycolicibacterium parafortuitum</name>
    <name type="common">Mycobacterium parafortuitum</name>
    <dbReference type="NCBI Taxonomy" id="39692"/>
    <lineage>
        <taxon>Bacteria</taxon>
        <taxon>Bacillati</taxon>
        <taxon>Actinomycetota</taxon>
        <taxon>Actinomycetes</taxon>
        <taxon>Mycobacteriales</taxon>
        <taxon>Mycobacteriaceae</taxon>
        <taxon>Mycolicibacterium</taxon>
    </lineage>
</organism>
<gene>
    <name evidence="1" type="ORF">OHX15_14365</name>
</gene>
<evidence type="ECO:0000313" key="2">
    <source>
        <dbReference type="Proteomes" id="UP001289645"/>
    </source>
</evidence>